<name>A0A2A5IXF1_RHOSG</name>
<dbReference type="AlphaFoldDB" id="A0A2A5IXF1"/>
<dbReference type="RefSeq" id="WP_099699108.1">
    <property type="nucleotide sequence ID" value="NZ_NOVD01000091.1"/>
</dbReference>
<gene>
    <name evidence="1" type="ORF">CHR55_33395</name>
</gene>
<dbReference type="Proteomes" id="UP000230886">
    <property type="component" value="Unassembled WGS sequence"/>
</dbReference>
<evidence type="ECO:0000313" key="1">
    <source>
        <dbReference type="EMBL" id="PCK21923.1"/>
    </source>
</evidence>
<organism evidence="1 2">
    <name type="scientific">Rhodococcus qingshengii</name>
    <dbReference type="NCBI Taxonomy" id="334542"/>
    <lineage>
        <taxon>Bacteria</taxon>
        <taxon>Bacillati</taxon>
        <taxon>Actinomycetota</taxon>
        <taxon>Actinomycetes</taxon>
        <taxon>Mycobacteriales</taxon>
        <taxon>Nocardiaceae</taxon>
        <taxon>Rhodococcus</taxon>
        <taxon>Rhodococcus erythropolis group</taxon>
    </lineage>
</organism>
<reference evidence="1 2" key="1">
    <citation type="submission" date="2017-07" db="EMBL/GenBank/DDBJ databases">
        <title>Draft sequence of Rhodococcus enclensis 23b-28.</title>
        <authorList>
            <person name="Besaury L."/>
            <person name="Sancelme M."/>
            <person name="Amato P."/>
            <person name="Lallement A."/>
            <person name="Delort A.-M."/>
        </authorList>
    </citation>
    <scope>NUCLEOTIDE SEQUENCE [LARGE SCALE GENOMIC DNA]</scope>
    <source>
        <strain evidence="1 2">23b-28</strain>
    </source>
</reference>
<proteinExistence type="predicted"/>
<comment type="caution">
    <text evidence="1">The sequence shown here is derived from an EMBL/GenBank/DDBJ whole genome shotgun (WGS) entry which is preliminary data.</text>
</comment>
<dbReference type="EMBL" id="NOVD01000091">
    <property type="protein sequence ID" value="PCK21923.1"/>
    <property type="molecule type" value="Genomic_DNA"/>
</dbReference>
<protein>
    <submittedName>
        <fullName evidence="1">Uncharacterized protein</fullName>
    </submittedName>
</protein>
<evidence type="ECO:0000313" key="2">
    <source>
        <dbReference type="Proteomes" id="UP000230886"/>
    </source>
</evidence>
<sequence>MTTAQSLAVGTKVQFSESKRWWRVRAVSADGNFVILTSPFNLRQTVLYTIIDDRRGVRGPDDRIFSNGYESDENINDRLRELVAGDITVSQRTSKTVELDIVTVKP</sequence>
<accession>A0A2A5IXF1</accession>